<feature type="domain" description="Peptidase S54 rhomboid" evidence="8">
    <location>
        <begin position="73"/>
        <end position="217"/>
    </location>
</feature>
<keyword evidence="9" id="KW-0645">Protease</keyword>
<dbReference type="InterPro" id="IPR050925">
    <property type="entry name" value="Rhomboid_protease_S54"/>
</dbReference>
<feature type="transmembrane region" description="Helical" evidence="7">
    <location>
        <begin position="72"/>
        <end position="99"/>
    </location>
</feature>
<feature type="transmembrane region" description="Helical" evidence="7">
    <location>
        <begin position="135"/>
        <end position="154"/>
    </location>
</feature>
<evidence type="ECO:0000256" key="6">
    <source>
        <dbReference type="ARBA" id="ARBA00023136"/>
    </source>
</evidence>
<evidence type="ECO:0000256" key="4">
    <source>
        <dbReference type="ARBA" id="ARBA00022801"/>
    </source>
</evidence>
<evidence type="ECO:0000313" key="9">
    <source>
        <dbReference type="EMBL" id="SEB50107.1"/>
    </source>
</evidence>
<organism evidence="9 10">
    <name type="scientific">Nitratireductor aquibiodomus</name>
    <dbReference type="NCBI Taxonomy" id="204799"/>
    <lineage>
        <taxon>Bacteria</taxon>
        <taxon>Pseudomonadati</taxon>
        <taxon>Pseudomonadota</taxon>
        <taxon>Alphaproteobacteria</taxon>
        <taxon>Hyphomicrobiales</taxon>
        <taxon>Phyllobacteriaceae</taxon>
        <taxon>Nitratireductor</taxon>
    </lineage>
</organism>
<dbReference type="InterPro" id="IPR035952">
    <property type="entry name" value="Rhomboid-like_sf"/>
</dbReference>
<dbReference type="PANTHER" id="PTHR43731:SF14">
    <property type="entry name" value="PRESENILIN-ASSOCIATED RHOMBOID-LIKE PROTEIN, MITOCHONDRIAL"/>
    <property type="match status" value="1"/>
</dbReference>
<dbReference type="GO" id="GO:0006508">
    <property type="term" value="P:proteolysis"/>
    <property type="evidence" value="ECO:0007669"/>
    <property type="project" value="UniProtKB-KW"/>
</dbReference>
<sequence length="255" mass="28023">MFIPLYDANSLRHIKRQYVTLAIIAVNVIAYLVTAVGGTDFAFAAALGLGYIPSVSNDLAVLPPELDLVPEPLTYITYSFLHGDLMHLGGNMLFLWVFGDNVEDALGHFRYLIFYLACAVAGAYVHGFIAPDSNAPLIGASGSIAGIVAAYLILHPRVKVWVLAFARIPIRIPAFILLALWIGFQFLMLVIDTENQVSWAAHAGGILAGAVLVFILKRGDVPLFDRRLEKPRAVELEKPDATRPLETEQPRWGRQ</sequence>
<dbReference type="EMBL" id="FNSL01000001">
    <property type="protein sequence ID" value="SEB50107.1"/>
    <property type="molecule type" value="Genomic_DNA"/>
</dbReference>
<feature type="transmembrane region" description="Helical" evidence="7">
    <location>
        <begin position="174"/>
        <end position="191"/>
    </location>
</feature>
<keyword evidence="3 7" id="KW-0812">Transmembrane</keyword>
<evidence type="ECO:0000256" key="1">
    <source>
        <dbReference type="ARBA" id="ARBA00004141"/>
    </source>
</evidence>
<evidence type="ECO:0000256" key="3">
    <source>
        <dbReference type="ARBA" id="ARBA00022692"/>
    </source>
</evidence>
<dbReference type="PANTHER" id="PTHR43731">
    <property type="entry name" value="RHOMBOID PROTEASE"/>
    <property type="match status" value="1"/>
</dbReference>
<evidence type="ECO:0000256" key="5">
    <source>
        <dbReference type="ARBA" id="ARBA00022989"/>
    </source>
</evidence>
<keyword evidence="5 7" id="KW-1133">Transmembrane helix</keyword>
<evidence type="ECO:0000313" key="10">
    <source>
        <dbReference type="Proteomes" id="UP000199064"/>
    </source>
</evidence>
<gene>
    <name evidence="9" type="ORF">SAMN05216452_1712</name>
</gene>
<keyword evidence="6 7" id="KW-0472">Membrane</keyword>
<dbReference type="RefSeq" id="WP_007008810.1">
    <property type="nucleotide sequence ID" value="NZ_FNSL01000001.1"/>
</dbReference>
<dbReference type="InterPro" id="IPR022764">
    <property type="entry name" value="Peptidase_S54_rhomboid_dom"/>
</dbReference>
<feature type="transmembrane region" description="Helical" evidence="7">
    <location>
        <begin position="21"/>
        <end position="52"/>
    </location>
</feature>
<evidence type="ECO:0000256" key="2">
    <source>
        <dbReference type="ARBA" id="ARBA00009045"/>
    </source>
</evidence>
<dbReference type="Proteomes" id="UP000199064">
    <property type="component" value="Unassembled WGS sequence"/>
</dbReference>
<comment type="subcellular location">
    <subcellularLocation>
        <location evidence="1">Membrane</location>
        <topology evidence="1">Multi-pass membrane protein</topology>
    </subcellularLocation>
</comment>
<dbReference type="AlphaFoldDB" id="A0A1H4JVD9"/>
<comment type="similarity">
    <text evidence="2">Belongs to the peptidase S54 family.</text>
</comment>
<dbReference type="Gene3D" id="1.20.1540.10">
    <property type="entry name" value="Rhomboid-like"/>
    <property type="match status" value="1"/>
</dbReference>
<dbReference type="SUPFAM" id="SSF144091">
    <property type="entry name" value="Rhomboid-like"/>
    <property type="match status" value="1"/>
</dbReference>
<reference evidence="10" key="1">
    <citation type="submission" date="2016-10" db="EMBL/GenBank/DDBJ databases">
        <authorList>
            <person name="Varghese N."/>
            <person name="Submissions S."/>
        </authorList>
    </citation>
    <scope>NUCLEOTIDE SEQUENCE [LARGE SCALE GENOMIC DNA]</scope>
    <source>
        <strain evidence="10">ES.061</strain>
    </source>
</reference>
<feature type="transmembrane region" description="Helical" evidence="7">
    <location>
        <begin position="111"/>
        <end position="129"/>
    </location>
</feature>
<dbReference type="GO" id="GO:0004252">
    <property type="term" value="F:serine-type endopeptidase activity"/>
    <property type="evidence" value="ECO:0007669"/>
    <property type="project" value="InterPro"/>
</dbReference>
<accession>A0A1H4JVD9</accession>
<proteinExistence type="inferred from homology"/>
<keyword evidence="4" id="KW-0378">Hydrolase</keyword>
<protein>
    <submittedName>
        <fullName evidence="9">Membrane associated serine protease, rhomboid family</fullName>
    </submittedName>
</protein>
<evidence type="ECO:0000259" key="8">
    <source>
        <dbReference type="Pfam" id="PF01694"/>
    </source>
</evidence>
<keyword evidence="10" id="KW-1185">Reference proteome</keyword>
<dbReference type="Pfam" id="PF01694">
    <property type="entry name" value="Rhomboid"/>
    <property type="match status" value="1"/>
</dbReference>
<evidence type="ECO:0000256" key="7">
    <source>
        <dbReference type="SAM" id="Phobius"/>
    </source>
</evidence>
<name>A0A1H4JVD9_9HYPH</name>
<feature type="transmembrane region" description="Helical" evidence="7">
    <location>
        <begin position="197"/>
        <end position="216"/>
    </location>
</feature>
<dbReference type="GO" id="GO:0016020">
    <property type="term" value="C:membrane"/>
    <property type="evidence" value="ECO:0007669"/>
    <property type="project" value="UniProtKB-SubCell"/>
</dbReference>